<feature type="compositionally biased region" description="Acidic residues" evidence="13">
    <location>
        <begin position="359"/>
        <end position="372"/>
    </location>
</feature>
<dbReference type="EMBL" id="CAJVCH010101077">
    <property type="protein sequence ID" value="CAG7723624.1"/>
    <property type="molecule type" value="Genomic_DNA"/>
</dbReference>
<feature type="binding site" evidence="11">
    <location>
        <position position="139"/>
    </location>
    <ligand>
        <name>S-adenosyl-L-methionine</name>
        <dbReference type="ChEBI" id="CHEBI:59789"/>
    </ligand>
</feature>
<keyword evidence="8" id="KW-0805">Transcription regulation</keyword>
<evidence type="ECO:0000313" key="15">
    <source>
        <dbReference type="EMBL" id="CAG7723624.1"/>
    </source>
</evidence>
<comment type="caution">
    <text evidence="15">The sequence shown here is derived from an EMBL/GenBank/DDBJ whole genome shotgun (WGS) entry which is preliminary data.</text>
</comment>
<name>A0A8J2KCW3_9HEXA</name>
<dbReference type="AlphaFoldDB" id="A0A8J2KCW3"/>
<evidence type="ECO:0000256" key="5">
    <source>
        <dbReference type="ARBA" id="ARBA00022691"/>
    </source>
</evidence>
<gene>
    <name evidence="15" type="ORF">AFUS01_LOCUS12701</name>
</gene>
<evidence type="ECO:0000259" key="14">
    <source>
        <dbReference type="SMART" id="SM00650"/>
    </source>
</evidence>
<organism evidence="15 16">
    <name type="scientific">Allacma fusca</name>
    <dbReference type="NCBI Taxonomy" id="39272"/>
    <lineage>
        <taxon>Eukaryota</taxon>
        <taxon>Metazoa</taxon>
        <taxon>Ecdysozoa</taxon>
        <taxon>Arthropoda</taxon>
        <taxon>Hexapoda</taxon>
        <taxon>Collembola</taxon>
        <taxon>Symphypleona</taxon>
        <taxon>Sminthuridae</taxon>
        <taxon>Allacma</taxon>
    </lineage>
</organism>
<dbReference type="GO" id="GO:0005759">
    <property type="term" value="C:mitochondrial matrix"/>
    <property type="evidence" value="ECO:0007669"/>
    <property type="project" value="TreeGrafter"/>
</dbReference>
<dbReference type="InterPro" id="IPR001737">
    <property type="entry name" value="KsgA/Erm"/>
</dbReference>
<dbReference type="SMART" id="SM00650">
    <property type="entry name" value="rADc"/>
    <property type="match status" value="1"/>
</dbReference>
<dbReference type="EC" id="2.1.1.-" evidence="12"/>
<dbReference type="InterPro" id="IPR020598">
    <property type="entry name" value="rRNA_Ade_methylase_Trfase_N"/>
</dbReference>
<feature type="binding site" evidence="11">
    <location>
        <position position="33"/>
    </location>
    <ligand>
        <name>S-adenosyl-L-methionine</name>
        <dbReference type="ChEBI" id="CHEBI:59789"/>
    </ligand>
</feature>
<evidence type="ECO:0000256" key="13">
    <source>
        <dbReference type="SAM" id="MobiDB-lite"/>
    </source>
</evidence>
<dbReference type="GO" id="GO:0000179">
    <property type="term" value="F:rRNA (adenine-N6,N6-)-dimethyltransferase activity"/>
    <property type="evidence" value="ECO:0007669"/>
    <property type="project" value="UniProtKB-UniRule"/>
</dbReference>
<dbReference type="PANTHER" id="PTHR11727">
    <property type="entry name" value="DIMETHYLADENOSINE TRANSFERASE"/>
    <property type="match status" value="1"/>
</dbReference>
<dbReference type="GO" id="GO:0003723">
    <property type="term" value="F:RNA binding"/>
    <property type="evidence" value="ECO:0007669"/>
    <property type="project" value="UniProtKB-UniRule"/>
</dbReference>
<keyword evidence="6 11" id="KW-0694">RNA-binding</keyword>
<feature type="binding site" evidence="11">
    <location>
        <position position="60"/>
    </location>
    <ligand>
        <name>S-adenosyl-L-methionine</name>
        <dbReference type="ChEBI" id="CHEBI:59789"/>
    </ligand>
</feature>
<dbReference type="Pfam" id="PF00398">
    <property type="entry name" value="RrnaAD"/>
    <property type="match status" value="1"/>
</dbReference>
<feature type="binding site" evidence="11">
    <location>
        <position position="82"/>
    </location>
    <ligand>
        <name>S-adenosyl-L-methionine</name>
        <dbReference type="ChEBI" id="CHEBI:59789"/>
    </ligand>
</feature>
<keyword evidence="9" id="KW-0496">Mitochondrion</keyword>
<evidence type="ECO:0000256" key="9">
    <source>
        <dbReference type="ARBA" id="ARBA00023128"/>
    </source>
</evidence>
<keyword evidence="7" id="KW-0809">Transit peptide</keyword>
<sequence length="534" mass="60600">MSVKSVLRLPPLPSIRDLVKLYRLTAIKQLSQNFLLDERMSDKIVRAAGKLEGRCVCEVGPGPGGITRSILRKGASKVLLIERDSRFKGLLSMLQNACPGRVDTYWGDVLSFNMSKLFPEEATTPWDDDRLPPLHILGNLPFSVATPLIIRWLRDMSERTNAWTYGRVPLTLTFQKEVAERIVANVMDTQRSRLSIMCQYLTEPEYKFTISGSAFVPKPDVDVGVVRFIPRKVPLISYPFPVVEKVTRQIFSKKRKMSYKGAATLFPKVIRNKLVRELYSRTDVNPEIRPTQVTIEEIGLLCKAYLEVCEEYPVRDYVNRAYEAEDQWETKYGSIYGYSLSFRNRMKGKMPGEEPKFDYDDEDLEDNSEDNDDVDFNFKEKDSVMYHVEMKPKSVTLGISLGIEVILFLTIYQITADAPQSDAHKISLKNTSSGVLPPLNPPCDPTDNCSQGLECIDYGIKMNGNQGTKYCDCTKPDNDCKCEALGNVYRRWIKHTDDATTGYGFCRRSDAPIAQVTVSLLLFQTAVIAGFWNI</sequence>
<evidence type="ECO:0000256" key="2">
    <source>
        <dbReference type="ARBA" id="ARBA00022552"/>
    </source>
</evidence>
<evidence type="ECO:0000256" key="1">
    <source>
        <dbReference type="ARBA" id="ARBA00004173"/>
    </source>
</evidence>
<dbReference type="PANTHER" id="PTHR11727:SF17">
    <property type="entry name" value="DIMETHYLADENOSINE TRANSFERASE 1, MITOCHONDRIAL"/>
    <property type="match status" value="1"/>
</dbReference>
<dbReference type="GO" id="GO:0034246">
    <property type="term" value="F:mitochondrial transcription factor activity"/>
    <property type="evidence" value="ECO:0007669"/>
    <property type="project" value="TreeGrafter"/>
</dbReference>
<dbReference type="InterPro" id="IPR011530">
    <property type="entry name" value="rRNA_adenine_dimethylase"/>
</dbReference>
<proteinExistence type="inferred from homology"/>
<evidence type="ECO:0000313" key="16">
    <source>
        <dbReference type="Proteomes" id="UP000708208"/>
    </source>
</evidence>
<keyword evidence="2 12" id="KW-0698">rRNA processing</keyword>
<feature type="binding site" evidence="11">
    <location>
        <position position="108"/>
    </location>
    <ligand>
        <name>S-adenosyl-L-methionine</name>
        <dbReference type="ChEBI" id="CHEBI:59789"/>
    </ligand>
</feature>
<keyword evidence="5 11" id="KW-0949">S-adenosyl-L-methionine</keyword>
<protein>
    <recommendedName>
        <fullName evidence="12">rRNA adenine N(6)-methyltransferase</fullName>
        <ecNumber evidence="12">2.1.1.-</ecNumber>
    </recommendedName>
</protein>
<keyword evidence="16" id="KW-1185">Reference proteome</keyword>
<evidence type="ECO:0000256" key="6">
    <source>
        <dbReference type="ARBA" id="ARBA00022884"/>
    </source>
</evidence>
<keyword evidence="3 11" id="KW-0489">Methyltransferase</keyword>
<reference evidence="15" key="1">
    <citation type="submission" date="2021-06" db="EMBL/GenBank/DDBJ databases">
        <authorList>
            <person name="Hodson N. C."/>
            <person name="Mongue J. A."/>
            <person name="Jaron S. K."/>
        </authorList>
    </citation>
    <scope>NUCLEOTIDE SEQUENCE</scope>
</reference>
<dbReference type="PROSITE" id="PS51689">
    <property type="entry name" value="SAM_RNA_A_N6_MT"/>
    <property type="match status" value="1"/>
</dbReference>
<evidence type="ECO:0000256" key="3">
    <source>
        <dbReference type="ARBA" id="ARBA00022603"/>
    </source>
</evidence>
<evidence type="ECO:0000256" key="8">
    <source>
        <dbReference type="ARBA" id="ARBA00023015"/>
    </source>
</evidence>
<comment type="subcellular location">
    <subcellularLocation>
        <location evidence="1">Mitochondrion</location>
    </subcellularLocation>
</comment>
<feature type="region of interest" description="Disordered" evidence="13">
    <location>
        <begin position="353"/>
        <end position="372"/>
    </location>
</feature>
<keyword evidence="10" id="KW-0804">Transcription</keyword>
<keyword evidence="4 11" id="KW-0808">Transferase</keyword>
<dbReference type="GO" id="GO:0006391">
    <property type="term" value="P:transcription initiation at mitochondrial promoter"/>
    <property type="evidence" value="ECO:0007669"/>
    <property type="project" value="TreeGrafter"/>
</dbReference>
<feature type="domain" description="Ribosomal RNA adenine methylase transferase N-terminal" evidence="14">
    <location>
        <begin position="40"/>
        <end position="232"/>
    </location>
</feature>
<evidence type="ECO:0000256" key="4">
    <source>
        <dbReference type="ARBA" id="ARBA00022679"/>
    </source>
</evidence>
<dbReference type="Proteomes" id="UP000708208">
    <property type="component" value="Unassembled WGS sequence"/>
</dbReference>
<evidence type="ECO:0000256" key="11">
    <source>
        <dbReference type="PROSITE-ProRule" id="PRU01026"/>
    </source>
</evidence>
<dbReference type="FunFam" id="3.40.50.150:FF:000109">
    <property type="entry name" value="rRNA adenine N(6)-methyltransferase"/>
    <property type="match status" value="1"/>
</dbReference>
<evidence type="ECO:0000256" key="10">
    <source>
        <dbReference type="ARBA" id="ARBA00023163"/>
    </source>
</evidence>
<evidence type="ECO:0000256" key="7">
    <source>
        <dbReference type="ARBA" id="ARBA00022946"/>
    </source>
</evidence>
<dbReference type="NCBIfam" id="TIGR00755">
    <property type="entry name" value="ksgA"/>
    <property type="match status" value="1"/>
</dbReference>
<comment type="similarity">
    <text evidence="11 12">Belongs to the class I-like SAM-binding methyltransferase superfamily. rRNA adenine N(6)-methyltransferase family.</text>
</comment>
<accession>A0A8J2KCW3</accession>
<evidence type="ECO:0000256" key="12">
    <source>
        <dbReference type="RuleBase" id="RU362106"/>
    </source>
</evidence>
<dbReference type="OrthoDB" id="16079at2759"/>
<feature type="binding site" evidence="11">
    <location>
        <position position="35"/>
    </location>
    <ligand>
        <name>S-adenosyl-L-methionine</name>
        <dbReference type="ChEBI" id="CHEBI:59789"/>
    </ligand>
</feature>